<evidence type="ECO:0000313" key="2">
    <source>
        <dbReference type="Proteomes" id="UP000467841"/>
    </source>
</evidence>
<protein>
    <submittedName>
        <fullName evidence="1">Uncharacterized protein</fullName>
    </submittedName>
</protein>
<dbReference type="AlphaFoldDB" id="A0A6D2HLI3"/>
<dbReference type="EMBL" id="CACVBM020000233">
    <property type="protein sequence ID" value="CAA7016604.1"/>
    <property type="molecule type" value="Genomic_DNA"/>
</dbReference>
<dbReference type="Proteomes" id="UP000467841">
    <property type="component" value="Unassembled WGS sequence"/>
</dbReference>
<organism evidence="1 2">
    <name type="scientific">Microthlaspi erraticum</name>
    <dbReference type="NCBI Taxonomy" id="1685480"/>
    <lineage>
        <taxon>Eukaryota</taxon>
        <taxon>Viridiplantae</taxon>
        <taxon>Streptophyta</taxon>
        <taxon>Embryophyta</taxon>
        <taxon>Tracheophyta</taxon>
        <taxon>Spermatophyta</taxon>
        <taxon>Magnoliopsida</taxon>
        <taxon>eudicotyledons</taxon>
        <taxon>Gunneridae</taxon>
        <taxon>Pentapetalae</taxon>
        <taxon>rosids</taxon>
        <taxon>malvids</taxon>
        <taxon>Brassicales</taxon>
        <taxon>Brassicaceae</taxon>
        <taxon>Coluteocarpeae</taxon>
        <taxon>Microthlaspi</taxon>
    </lineage>
</organism>
<dbReference type="OrthoDB" id="1108355at2759"/>
<sequence>MMRYLGLGKTLAEACGKGGLQYRHFSSASEKVGTKIGEYGIRGAFCAAGYVIGGITSSPVAKQTQEDGETAVKILQRLDEREAVLKAFLEKQE</sequence>
<accession>A0A6D2HLI3</accession>
<gene>
    <name evidence="1" type="ORF">MERR_LOCUS3839</name>
</gene>
<name>A0A6D2HLI3_9BRAS</name>
<reference evidence="1" key="1">
    <citation type="submission" date="2020-01" db="EMBL/GenBank/DDBJ databases">
        <authorList>
            <person name="Mishra B."/>
        </authorList>
    </citation>
    <scope>NUCLEOTIDE SEQUENCE [LARGE SCALE GENOMIC DNA]</scope>
</reference>
<proteinExistence type="predicted"/>
<evidence type="ECO:0000313" key="1">
    <source>
        <dbReference type="EMBL" id="CAA7016604.1"/>
    </source>
</evidence>
<keyword evidence="2" id="KW-1185">Reference proteome</keyword>
<comment type="caution">
    <text evidence="1">The sequence shown here is derived from an EMBL/GenBank/DDBJ whole genome shotgun (WGS) entry which is preliminary data.</text>
</comment>